<evidence type="ECO:0000313" key="1">
    <source>
        <dbReference type="EMBL" id="CAB4157621.1"/>
    </source>
</evidence>
<organism evidence="1">
    <name type="scientific">uncultured Caudovirales phage</name>
    <dbReference type="NCBI Taxonomy" id="2100421"/>
    <lineage>
        <taxon>Viruses</taxon>
        <taxon>Duplodnaviria</taxon>
        <taxon>Heunggongvirae</taxon>
        <taxon>Uroviricota</taxon>
        <taxon>Caudoviricetes</taxon>
        <taxon>Peduoviridae</taxon>
        <taxon>Maltschvirus</taxon>
        <taxon>Maltschvirus maltsch</taxon>
    </lineage>
</organism>
<gene>
    <name evidence="1" type="ORF">UFOVP690_34</name>
</gene>
<sequence>MNIELKLFKLQENVRYFQWLFDISNAAEARKRMEMLSSAKENLKNFKKKHYPEMLVQPKNPFPPIPFTPMSDWTEKFEEYEF</sequence>
<name>A0A6J5NJI1_9CAUD</name>
<dbReference type="EMBL" id="LR796662">
    <property type="protein sequence ID" value="CAB4157621.1"/>
    <property type="molecule type" value="Genomic_DNA"/>
</dbReference>
<proteinExistence type="predicted"/>
<protein>
    <submittedName>
        <fullName evidence="1">Uncharacterized protein</fullName>
    </submittedName>
</protein>
<reference evidence="1" key="1">
    <citation type="submission" date="2020-04" db="EMBL/GenBank/DDBJ databases">
        <authorList>
            <person name="Chiriac C."/>
            <person name="Salcher M."/>
            <person name="Ghai R."/>
            <person name="Kavagutti S V."/>
        </authorList>
    </citation>
    <scope>NUCLEOTIDE SEQUENCE</scope>
</reference>
<accession>A0A6J5NJI1</accession>